<proteinExistence type="predicted"/>
<sequence>MKVKHTIIIFALGFGMDFIGAILKIMHVYGGSFLLIAALVFKVIGGLLFFYKLITSPKLKAFMNS</sequence>
<keyword evidence="1" id="KW-1133">Transmembrane helix</keyword>
<dbReference type="AlphaFoldDB" id="A0A4R0P5W2"/>
<evidence type="ECO:0008006" key="4">
    <source>
        <dbReference type="Google" id="ProtNLM"/>
    </source>
</evidence>
<dbReference type="RefSeq" id="WP_131557400.1">
    <property type="nucleotide sequence ID" value="NZ_SJSN01000005.1"/>
</dbReference>
<dbReference type="Proteomes" id="UP000291485">
    <property type="component" value="Unassembled WGS sequence"/>
</dbReference>
<gene>
    <name evidence="2" type="ORF">EZ449_07790</name>
</gene>
<reference evidence="2 3" key="1">
    <citation type="submission" date="2019-02" db="EMBL/GenBank/DDBJ databases">
        <title>Pedobacter sp. RP-3-11 sp. nov., isolated from Arctic soil.</title>
        <authorList>
            <person name="Dahal R.H."/>
        </authorList>
    </citation>
    <scope>NUCLEOTIDE SEQUENCE [LARGE SCALE GENOMIC DNA]</scope>
    <source>
        <strain evidence="2 3">RP-3-11</strain>
    </source>
</reference>
<comment type="caution">
    <text evidence="2">The sequence shown here is derived from an EMBL/GenBank/DDBJ whole genome shotgun (WGS) entry which is preliminary data.</text>
</comment>
<evidence type="ECO:0000313" key="2">
    <source>
        <dbReference type="EMBL" id="TCD10780.1"/>
    </source>
</evidence>
<feature type="transmembrane region" description="Helical" evidence="1">
    <location>
        <begin position="7"/>
        <end position="27"/>
    </location>
</feature>
<dbReference type="EMBL" id="SJSN01000005">
    <property type="protein sequence ID" value="TCD10780.1"/>
    <property type="molecule type" value="Genomic_DNA"/>
</dbReference>
<name>A0A4R0P5W2_9SPHI</name>
<keyword evidence="3" id="KW-1185">Reference proteome</keyword>
<organism evidence="2 3">
    <name type="scientific">Pedobacter frigidisoli</name>
    <dbReference type="NCBI Taxonomy" id="2530455"/>
    <lineage>
        <taxon>Bacteria</taxon>
        <taxon>Pseudomonadati</taxon>
        <taxon>Bacteroidota</taxon>
        <taxon>Sphingobacteriia</taxon>
        <taxon>Sphingobacteriales</taxon>
        <taxon>Sphingobacteriaceae</taxon>
        <taxon>Pedobacter</taxon>
    </lineage>
</organism>
<protein>
    <recommendedName>
        <fullName evidence="4">DoxX-like family protein</fullName>
    </recommendedName>
</protein>
<evidence type="ECO:0000256" key="1">
    <source>
        <dbReference type="SAM" id="Phobius"/>
    </source>
</evidence>
<accession>A0A4R0P5W2</accession>
<feature type="transmembrane region" description="Helical" evidence="1">
    <location>
        <begin position="33"/>
        <end position="54"/>
    </location>
</feature>
<dbReference type="OrthoDB" id="799967at2"/>
<keyword evidence="1" id="KW-0472">Membrane</keyword>
<evidence type="ECO:0000313" key="3">
    <source>
        <dbReference type="Proteomes" id="UP000291485"/>
    </source>
</evidence>
<keyword evidence="1" id="KW-0812">Transmembrane</keyword>